<organism evidence="10 11">
    <name type="scientific">Pedobacter hiemivivus</name>
    <dbReference type="NCBI Taxonomy" id="2530454"/>
    <lineage>
        <taxon>Bacteria</taxon>
        <taxon>Pseudomonadati</taxon>
        <taxon>Bacteroidota</taxon>
        <taxon>Sphingobacteriia</taxon>
        <taxon>Sphingobacteriales</taxon>
        <taxon>Sphingobacteriaceae</taxon>
        <taxon>Pedobacter</taxon>
    </lineage>
</organism>
<feature type="domain" description="Histidine kinase" evidence="9">
    <location>
        <begin position="242"/>
        <end position="409"/>
    </location>
</feature>
<reference evidence="10 11" key="1">
    <citation type="submission" date="2019-04" db="EMBL/GenBank/DDBJ databases">
        <title>Pedobacter sp. RP-1-16 sp. nov., isolated from Arctic soil.</title>
        <authorList>
            <person name="Dahal R.H."/>
            <person name="Kim D.-U."/>
        </authorList>
    </citation>
    <scope>NUCLEOTIDE SEQUENCE [LARGE SCALE GENOMIC DNA]</scope>
    <source>
        <strain evidence="10 11">RP-1-16</strain>
    </source>
</reference>
<keyword evidence="8" id="KW-0902">Two-component regulatory system</keyword>
<proteinExistence type="predicted"/>
<keyword evidence="5" id="KW-0547">Nucleotide-binding</keyword>
<evidence type="ECO:0000256" key="5">
    <source>
        <dbReference type="ARBA" id="ARBA00022741"/>
    </source>
</evidence>
<evidence type="ECO:0000256" key="6">
    <source>
        <dbReference type="ARBA" id="ARBA00022777"/>
    </source>
</evidence>
<dbReference type="PROSITE" id="PS50109">
    <property type="entry name" value="HIS_KIN"/>
    <property type="match status" value="1"/>
</dbReference>
<evidence type="ECO:0000256" key="2">
    <source>
        <dbReference type="ARBA" id="ARBA00012438"/>
    </source>
</evidence>
<dbReference type="PRINTS" id="PR00344">
    <property type="entry name" value="BCTRLSENSOR"/>
</dbReference>
<dbReference type="AlphaFoldDB" id="A0A4U1GH65"/>
<dbReference type="GO" id="GO:0004673">
    <property type="term" value="F:protein histidine kinase activity"/>
    <property type="evidence" value="ECO:0007669"/>
    <property type="project" value="UniProtKB-EC"/>
</dbReference>
<gene>
    <name evidence="10" type="ORF">FBD94_04180</name>
</gene>
<evidence type="ECO:0000256" key="4">
    <source>
        <dbReference type="ARBA" id="ARBA00022679"/>
    </source>
</evidence>
<dbReference type="EC" id="2.7.13.3" evidence="2"/>
<evidence type="ECO:0000256" key="3">
    <source>
        <dbReference type="ARBA" id="ARBA00022553"/>
    </source>
</evidence>
<evidence type="ECO:0000256" key="8">
    <source>
        <dbReference type="ARBA" id="ARBA00023012"/>
    </source>
</evidence>
<dbReference type="InterPro" id="IPR004358">
    <property type="entry name" value="Sig_transdc_His_kin-like_C"/>
</dbReference>
<dbReference type="InterPro" id="IPR003594">
    <property type="entry name" value="HATPase_dom"/>
</dbReference>
<dbReference type="PANTHER" id="PTHR43065:SF10">
    <property type="entry name" value="PEROXIDE STRESS-ACTIVATED HISTIDINE KINASE MAK3"/>
    <property type="match status" value="1"/>
</dbReference>
<evidence type="ECO:0000259" key="9">
    <source>
        <dbReference type="PROSITE" id="PS50109"/>
    </source>
</evidence>
<evidence type="ECO:0000256" key="7">
    <source>
        <dbReference type="ARBA" id="ARBA00022840"/>
    </source>
</evidence>
<evidence type="ECO:0000313" key="11">
    <source>
        <dbReference type="Proteomes" id="UP000309594"/>
    </source>
</evidence>
<keyword evidence="4" id="KW-0808">Transferase</keyword>
<dbReference type="InterPro" id="IPR036890">
    <property type="entry name" value="HATPase_C_sf"/>
</dbReference>
<dbReference type="GO" id="GO:0000160">
    <property type="term" value="P:phosphorelay signal transduction system"/>
    <property type="evidence" value="ECO:0007669"/>
    <property type="project" value="UniProtKB-KW"/>
</dbReference>
<dbReference type="SMART" id="SM00387">
    <property type="entry name" value="HATPase_c"/>
    <property type="match status" value="1"/>
</dbReference>
<dbReference type="EMBL" id="SWDX01000002">
    <property type="protein sequence ID" value="TKC63565.1"/>
    <property type="molecule type" value="Genomic_DNA"/>
</dbReference>
<keyword evidence="7" id="KW-0067">ATP-binding</keyword>
<comment type="caution">
    <text evidence="10">The sequence shown here is derived from an EMBL/GenBank/DDBJ whole genome shotgun (WGS) entry which is preliminary data.</text>
</comment>
<dbReference type="GO" id="GO:0005524">
    <property type="term" value="F:ATP binding"/>
    <property type="evidence" value="ECO:0007669"/>
    <property type="project" value="UniProtKB-KW"/>
</dbReference>
<dbReference type="InterPro" id="IPR005467">
    <property type="entry name" value="His_kinase_dom"/>
</dbReference>
<dbReference type="PANTHER" id="PTHR43065">
    <property type="entry name" value="SENSOR HISTIDINE KINASE"/>
    <property type="match status" value="1"/>
</dbReference>
<sequence length="409" mass="45011">MAKLAGDSQLQKMLAIIHQVPIGLIEANIAGGIKQMNAKSVQLLMPLFYSHGLQGDNITELLAIIAPGLLVIVKGFTPESGCIVNQLRQEIRQERKNAEPAILHYLFTVNKLDAGTLMYIFDDITELYYKEKQLSQIQLDKAVEQSKFETASGVLHDIGNAVVGFGSYMIKIKRSAEQNDIAALQKLQKLVHKNLPSFITAIGEQKAYAMLEFISGIIMNQEDQLLAIKGSLSDQMKIISHIQEILNIQRQYMKGQSSEREPVNLRAVVNDSISMLFGSLDKKDIAFNFDAPATIPQIKGDRTKLMQVFLNLFKNSVDSVEAVTRPDKKITARLTANKYAIIVEITDNGKGFNSAMGLNLFNRGYTTKAEGTGLGLANCKSIIEAHNGEIGLVSDGEDKGATATVLFHL</sequence>
<dbReference type="Proteomes" id="UP000309594">
    <property type="component" value="Unassembled WGS sequence"/>
</dbReference>
<protein>
    <recommendedName>
        <fullName evidence="2">histidine kinase</fullName>
        <ecNumber evidence="2">2.7.13.3</ecNumber>
    </recommendedName>
</protein>
<keyword evidence="3" id="KW-0597">Phosphoprotein</keyword>
<accession>A0A4U1GH65</accession>
<dbReference type="SUPFAM" id="SSF55874">
    <property type="entry name" value="ATPase domain of HSP90 chaperone/DNA topoisomerase II/histidine kinase"/>
    <property type="match status" value="1"/>
</dbReference>
<keyword evidence="6 10" id="KW-0418">Kinase</keyword>
<dbReference type="Pfam" id="PF02518">
    <property type="entry name" value="HATPase_c"/>
    <property type="match status" value="1"/>
</dbReference>
<name>A0A4U1GH65_9SPHI</name>
<dbReference type="Gene3D" id="3.30.565.10">
    <property type="entry name" value="Histidine kinase-like ATPase, C-terminal domain"/>
    <property type="match status" value="1"/>
</dbReference>
<dbReference type="RefSeq" id="WP_136879236.1">
    <property type="nucleotide sequence ID" value="NZ_SWDX01000002.1"/>
</dbReference>
<comment type="catalytic activity">
    <reaction evidence="1">
        <text>ATP + protein L-histidine = ADP + protein N-phospho-L-histidine.</text>
        <dbReference type="EC" id="2.7.13.3"/>
    </reaction>
</comment>
<evidence type="ECO:0000313" key="10">
    <source>
        <dbReference type="EMBL" id="TKC63565.1"/>
    </source>
</evidence>
<evidence type="ECO:0000256" key="1">
    <source>
        <dbReference type="ARBA" id="ARBA00000085"/>
    </source>
</evidence>